<reference evidence="1 2" key="1">
    <citation type="submission" date="2019-12" db="EMBL/GenBank/DDBJ databases">
        <title>Chitinophaga sp. strain ysch24 (GDMCC 1.1355), whole genome shotgun sequence.</title>
        <authorList>
            <person name="Zhang X."/>
        </authorList>
    </citation>
    <scope>NUCLEOTIDE SEQUENCE [LARGE SCALE GENOMIC DNA]</scope>
    <source>
        <strain evidence="2">ysch24</strain>
    </source>
</reference>
<name>A0A7K1U5W0_9BACT</name>
<sequence>MTAQDEADVKRVVALYARMENELQTMSDLLKIKEELEKYQPFILLLITGYQEDIPDPDEFGLVLNLYLFIWMYYRDNTDARKTKITEKMYVKEESEIVEMLLKSEKSSNQQKDQLAQSYIQTIHSKALVTFLMFQLIEDPELREIDQAAGGSILLGCKTLVKCFDKIAFKKSSLK</sequence>
<dbReference type="RefSeq" id="WP_157307109.1">
    <property type="nucleotide sequence ID" value="NZ_WRXN01000006.1"/>
</dbReference>
<evidence type="ECO:0000313" key="2">
    <source>
        <dbReference type="Proteomes" id="UP000461730"/>
    </source>
</evidence>
<comment type="caution">
    <text evidence="1">The sequence shown here is derived from an EMBL/GenBank/DDBJ whole genome shotgun (WGS) entry which is preliminary data.</text>
</comment>
<evidence type="ECO:0000313" key="1">
    <source>
        <dbReference type="EMBL" id="MVT09666.1"/>
    </source>
</evidence>
<keyword evidence="2" id="KW-1185">Reference proteome</keyword>
<dbReference type="EMBL" id="WRXN01000006">
    <property type="protein sequence ID" value="MVT09666.1"/>
    <property type="molecule type" value="Genomic_DNA"/>
</dbReference>
<protein>
    <submittedName>
        <fullName evidence="1">Uncharacterized protein</fullName>
    </submittedName>
</protein>
<gene>
    <name evidence="1" type="ORF">GO493_15460</name>
</gene>
<proteinExistence type="predicted"/>
<dbReference type="AlphaFoldDB" id="A0A7K1U5W0"/>
<accession>A0A7K1U5W0</accession>
<dbReference type="Proteomes" id="UP000461730">
    <property type="component" value="Unassembled WGS sequence"/>
</dbReference>
<organism evidence="1 2">
    <name type="scientific">Chitinophaga tropicalis</name>
    <dbReference type="NCBI Taxonomy" id="2683588"/>
    <lineage>
        <taxon>Bacteria</taxon>
        <taxon>Pseudomonadati</taxon>
        <taxon>Bacteroidota</taxon>
        <taxon>Chitinophagia</taxon>
        <taxon>Chitinophagales</taxon>
        <taxon>Chitinophagaceae</taxon>
        <taxon>Chitinophaga</taxon>
    </lineage>
</organism>